<sequence length="287" mass="31793">MKQKLARVVAIHDMSGYGKCSLTVAIPVISAAGIEVCPLPTALLSTNTLFPGFKFFDFTPQMNEFINHWKEIDFKTDCAYSGFLGSAEQIQIVKNFMLDFKCSLKIVDPVMGDNGIIIKTYTPEMCSTMRELASIADIVTPNLTEAYILTGRDYIDGEIDSDTSRKLCAQIIEMGAKNIVLTGVVRGNSLYNCAMSEDHSYFEAAVDLLPYHMHGTGDLFTSVLTAGVVNGYTLKESVESAAHFVRDAMIVSNDIEDAFDRGVAFEPIVYKLRSGLYNKIWLKKERA</sequence>
<reference evidence="7 8" key="1">
    <citation type="journal article" date="2012" name="J. Bacteriol.">
        <title>Draft Genome Sequences for Two Metal-Reducing Pelosinus fermentans Strains Isolated from a Cr(VI)-Contaminated Site and for Type Strain R7.</title>
        <authorList>
            <person name="Brown S.D."/>
            <person name="Podar M."/>
            <person name="Klingeman D.M."/>
            <person name="Johnson C.M."/>
            <person name="Yang Z.K."/>
            <person name="Utturkar S.M."/>
            <person name="Land M.L."/>
            <person name="Mosher J.J."/>
            <person name="Hurt R.A.Jr."/>
            <person name="Phelps T.J."/>
            <person name="Palumbo A.V."/>
            <person name="Arkin A.P."/>
            <person name="Hazen T.C."/>
            <person name="Elias D.A."/>
        </authorList>
    </citation>
    <scope>NUCLEOTIDE SEQUENCE [LARGE SCALE GENOMIC DNA]</scope>
    <source>
        <strain evidence="7 8">B4</strain>
    </source>
</reference>
<dbReference type="OrthoDB" id="9800808at2"/>
<evidence type="ECO:0000256" key="5">
    <source>
        <dbReference type="ARBA" id="ARBA00022840"/>
    </source>
</evidence>
<organism evidence="7 8">
    <name type="scientific">Pelosinus fermentans B4</name>
    <dbReference type="NCBI Taxonomy" id="1149862"/>
    <lineage>
        <taxon>Bacteria</taxon>
        <taxon>Bacillati</taxon>
        <taxon>Bacillota</taxon>
        <taxon>Negativicutes</taxon>
        <taxon>Selenomonadales</taxon>
        <taxon>Sporomusaceae</taxon>
        <taxon>Pelosinus</taxon>
    </lineage>
</organism>
<keyword evidence="8" id="KW-1185">Reference proteome</keyword>
<accession>I9B294</accession>
<dbReference type="Proteomes" id="UP000004324">
    <property type="component" value="Unassembled WGS sequence"/>
</dbReference>
<protein>
    <recommendedName>
        <fullName evidence="1">pyridoxal kinase</fullName>
        <ecNumber evidence="1">2.7.1.35</ecNumber>
    </recommendedName>
</protein>
<evidence type="ECO:0000256" key="1">
    <source>
        <dbReference type="ARBA" id="ARBA00012104"/>
    </source>
</evidence>
<dbReference type="InterPro" id="IPR013749">
    <property type="entry name" value="PM/HMP-P_kinase-1"/>
</dbReference>
<dbReference type="RefSeq" id="WP_007932855.1">
    <property type="nucleotide sequence ID" value="NZ_AKVJ01000021.1"/>
</dbReference>
<keyword evidence="4 7" id="KW-0418">Kinase</keyword>
<dbReference type="EC" id="2.7.1.35" evidence="1"/>
<dbReference type="EMBL" id="AKVJ01000021">
    <property type="protein sequence ID" value="EIW19272.1"/>
    <property type="molecule type" value="Genomic_DNA"/>
</dbReference>
<feature type="domain" description="Pyridoxamine kinase/Phosphomethylpyrimidine kinase" evidence="6">
    <location>
        <begin position="73"/>
        <end position="252"/>
    </location>
</feature>
<dbReference type="GO" id="GO:0005829">
    <property type="term" value="C:cytosol"/>
    <property type="evidence" value="ECO:0007669"/>
    <property type="project" value="TreeGrafter"/>
</dbReference>
<dbReference type="CDD" id="cd01173">
    <property type="entry name" value="pyridoxal_pyridoxamine_kinase"/>
    <property type="match status" value="1"/>
</dbReference>
<evidence type="ECO:0000259" key="6">
    <source>
        <dbReference type="Pfam" id="PF08543"/>
    </source>
</evidence>
<keyword evidence="5" id="KW-0067">ATP-binding</keyword>
<dbReference type="GO" id="GO:0009443">
    <property type="term" value="P:pyridoxal 5'-phosphate salvage"/>
    <property type="evidence" value="ECO:0007669"/>
    <property type="project" value="InterPro"/>
</dbReference>
<keyword evidence="2" id="KW-0808">Transferase</keyword>
<dbReference type="AlphaFoldDB" id="I9B294"/>
<evidence type="ECO:0000313" key="7">
    <source>
        <dbReference type="EMBL" id="EIW19272.1"/>
    </source>
</evidence>
<keyword evidence="3" id="KW-0547">Nucleotide-binding</keyword>
<dbReference type="GO" id="GO:0008478">
    <property type="term" value="F:pyridoxal kinase activity"/>
    <property type="evidence" value="ECO:0007669"/>
    <property type="project" value="UniProtKB-EC"/>
</dbReference>
<dbReference type="SUPFAM" id="SSF53613">
    <property type="entry name" value="Ribokinase-like"/>
    <property type="match status" value="1"/>
</dbReference>
<dbReference type="GO" id="GO:0005524">
    <property type="term" value="F:ATP binding"/>
    <property type="evidence" value="ECO:0007669"/>
    <property type="project" value="UniProtKB-KW"/>
</dbReference>
<evidence type="ECO:0000256" key="4">
    <source>
        <dbReference type="ARBA" id="ARBA00022777"/>
    </source>
</evidence>
<dbReference type="InterPro" id="IPR029056">
    <property type="entry name" value="Ribokinase-like"/>
</dbReference>
<evidence type="ECO:0000256" key="3">
    <source>
        <dbReference type="ARBA" id="ARBA00022741"/>
    </source>
</evidence>
<name>I9B294_9FIRM</name>
<dbReference type="PANTHER" id="PTHR10534:SF2">
    <property type="entry name" value="PYRIDOXAL KINASE"/>
    <property type="match status" value="1"/>
</dbReference>
<dbReference type="PANTHER" id="PTHR10534">
    <property type="entry name" value="PYRIDOXAL KINASE"/>
    <property type="match status" value="1"/>
</dbReference>
<evidence type="ECO:0000256" key="2">
    <source>
        <dbReference type="ARBA" id="ARBA00022679"/>
    </source>
</evidence>
<evidence type="ECO:0000313" key="8">
    <source>
        <dbReference type="Proteomes" id="UP000004324"/>
    </source>
</evidence>
<dbReference type="Pfam" id="PF08543">
    <property type="entry name" value="Phos_pyr_kin"/>
    <property type="match status" value="1"/>
</dbReference>
<gene>
    <name evidence="7" type="ORF">FB4_2982</name>
</gene>
<comment type="caution">
    <text evidence="7">The sequence shown here is derived from an EMBL/GenBank/DDBJ whole genome shotgun (WGS) entry which is preliminary data.</text>
</comment>
<dbReference type="Gene3D" id="3.40.1190.20">
    <property type="match status" value="1"/>
</dbReference>
<proteinExistence type="predicted"/>
<dbReference type="PATRIC" id="fig|1149862.3.peg.1538"/>
<dbReference type="NCBIfam" id="NF005491">
    <property type="entry name" value="PRK07105.1"/>
    <property type="match status" value="1"/>
</dbReference>
<dbReference type="InterPro" id="IPR004625">
    <property type="entry name" value="PyrdxlKinase"/>
</dbReference>